<protein>
    <submittedName>
        <fullName evidence="1">Uncharacterized protein</fullName>
    </submittedName>
</protein>
<evidence type="ECO:0000313" key="2">
    <source>
        <dbReference type="Proteomes" id="UP000473648"/>
    </source>
</evidence>
<dbReference type="Proteomes" id="UP000473648">
    <property type="component" value="Unassembled WGS sequence"/>
</dbReference>
<accession>A0A6L5GQU1</accession>
<proteinExistence type="predicted"/>
<name>A0A6L5GQU1_9FIRM</name>
<dbReference type="EMBL" id="VOGB01000004">
    <property type="protein sequence ID" value="MQM72493.1"/>
    <property type="molecule type" value="Genomic_DNA"/>
</dbReference>
<reference evidence="1" key="1">
    <citation type="journal article" date="2020" name="Appl. Environ. Microbiol.">
        <title>Medium-Chain Fatty Acid Synthesis by 'Candidatus Weimeria bifida' gen. nov., sp. nov., and 'Candidatus Pseudoramibacter fermentans' sp. nov.</title>
        <authorList>
            <person name="Scarborough M.J."/>
            <person name="Myers K.S."/>
            <person name="Donohue T.J."/>
            <person name="Noguera D.R."/>
        </authorList>
    </citation>
    <scope>NUCLEOTIDE SEQUENCE</scope>
    <source>
        <strain evidence="1">EUB1.1</strain>
    </source>
</reference>
<gene>
    <name evidence="1" type="ORF">FRC53_03515</name>
</gene>
<organism evidence="1 2">
    <name type="scientific">Candidatus Pseudoramibacter fermentans</name>
    <dbReference type="NCBI Taxonomy" id="2594427"/>
    <lineage>
        <taxon>Bacteria</taxon>
        <taxon>Bacillati</taxon>
        <taxon>Bacillota</taxon>
        <taxon>Clostridia</taxon>
        <taxon>Eubacteriales</taxon>
        <taxon>Eubacteriaceae</taxon>
        <taxon>Pseudoramibacter</taxon>
    </lineage>
</organism>
<evidence type="ECO:0000313" key="1">
    <source>
        <dbReference type="EMBL" id="MQM72493.1"/>
    </source>
</evidence>
<keyword evidence="2" id="KW-1185">Reference proteome</keyword>
<comment type="caution">
    <text evidence="1">The sequence shown here is derived from an EMBL/GenBank/DDBJ whole genome shotgun (WGS) entry which is preliminary data.</text>
</comment>
<dbReference type="AlphaFoldDB" id="A0A6L5GQU1"/>
<sequence length="64" mass="7247">MKESLSADEIQRLVARVRALSDKTEARLAKNPYNFFYQGKSVAYAEVMALLARELETSSHEKKG</sequence>